<organism evidence="5 6">
    <name type="scientific">Fusibacter ferrireducens</name>
    <dbReference type="NCBI Taxonomy" id="2785058"/>
    <lineage>
        <taxon>Bacteria</taxon>
        <taxon>Bacillati</taxon>
        <taxon>Bacillota</taxon>
        <taxon>Clostridia</taxon>
        <taxon>Eubacteriales</taxon>
        <taxon>Eubacteriales Family XII. Incertae Sedis</taxon>
        <taxon>Fusibacter</taxon>
    </lineage>
</organism>
<dbReference type="NCBIfam" id="TIGR00357">
    <property type="entry name" value="peptide-methionine (R)-S-oxide reductase MsrB"/>
    <property type="match status" value="1"/>
</dbReference>
<dbReference type="RefSeq" id="WP_194701449.1">
    <property type="nucleotide sequence ID" value="NZ_JADKNH010000004.1"/>
</dbReference>
<dbReference type="InterPro" id="IPR028427">
    <property type="entry name" value="Met_Sox_Rdtase_MsrB"/>
</dbReference>
<accession>A0ABR9ZR55</accession>
<dbReference type="PANTHER" id="PTHR10173">
    <property type="entry name" value="METHIONINE SULFOXIDE REDUCTASE"/>
    <property type="match status" value="1"/>
</dbReference>
<protein>
    <recommendedName>
        <fullName evidence="1">peptide-methionine (R)-S-oxide reductase</fullName>
        <ecNumber evidence="1">1.8.4.12</ecNumber>
    </recommendedName>
</protein>
<dbReference type="Pfam" id="PF01641">
    <property type="entry name" value="SelR"/>
    <property type="match status" value="1"/>
</dbReference>
<reference evidence="5 6" key="1">
    <citation type="submission" date="2020-11" db="EMBL/GenBank/DDBJ databases">
        <title>Fusibacter basophilias sp. nov.</title>
        <authorList>
            <person name="Qiu D."/>
        </authorList>
    </citation>
    <scope>NUCLEOTIDE SEQUENCE [LARGE SCALE GENOMIC DNA]</scope>
    <source>
        <strain evidence="5 6">Q10-2</strain>
    </source>
</reference>
<dbReference type="PROSITE" id="PS51790">
    <property type="entry name" value="MSRB"/>
    <property type="match status" value="1"/>
</dbReference>
<dbReference type="Gene3D" id="2.170.150.20">
    <property type="entry name" value="Peptide methionine sulfoxide reductase"/>
    <property type="match status" value="1"/>
</dbReference>
<evidence type="ECO:0000256" key="2">
    <source>
        <dbReference type="ARBA" id="ARBA00023002"/>
    </source>
</evidence>
<evidence type="ECO:0000259" key="4">
    <source>
        <dbReference type="PROSITE" id="PS51790"/>
    </source>
</evidence>
<evidence type="ECO:0000256" key="3">
    <source>
        <dbReference type="ARBA" id="ARBA00048488"/>
    </source>
</evidence>
<feature type="domain" description="MsrB" evidence="4">
    <location>
        <begin position="6"/>
        <end position="128"/>
    </location>
</feature>
<dbReference type="EMBL" id="JADKNH010000004">
    <property type="protein sequence ID" value="MBF4692936.1"/>
    <property type="molecule type" value="Genomic_DNA"/>
</dbReference>
<comment type="catalytic activity">
    <reaction evidence="3">
        <text>L-methionyl-[protein] + [thioredoxin]-disulfide + H2O = L-methionyl-(R)-S-oxide-[protein] + [thioredoxin]-dithiol</text>
        <dbReference type="Rhea" id="RHEA:24164"/>
        <dbReference type="Rhea" id="RHEA-COMP:10698"/>
        <dbReference type="Rhea" id="RHEA-COMP:10700"/>
        <dbReference type="Rhea" id="RHEA-COMP:12313"/>
        <dbReference type="Rhea" id="RHEA-COMP:12314"/>
        <dbReference type="ChEBI" id="CHEBI:15377"/>
        <dbReference type="ChEBI" id="CHEBI:16044"/>
        <dbReference type="ChEBI" id="CHEBI:29950"/>
        <dbReference type="ChEBI" id="CHEBI:45764"/>
        <dbReference type="ChEBI" id="CHEBI:50058"/>
        <dbReference type="EC" id="1.8.4.12"/>
    </reaction>
</comment>
<dbReference type="EC" id="1.8.4.12" evidence="1"/>
<comment type="caution">
    <text evidence="5">The sequence shown here is derived from an EMBL/GenBank/DDBJ whole genome shotgun (WGS) entry which is preliminary data.</text>
</comment>
<evidence type="ECO:0000313" key="6">
    <source>
        <dbReference type="Proteomes" id="UP000614200"/>
    </source>
</evidence>
<keyword evidence="6" id="KW-1185">Reference proteome</keyword>
<gene>
    <name evidence="5" type="primary">msrB</name>
    <name evidence="5" type="ORF">ISU02_07385</name>
</gene>
<evidence type="ECO:0000256" key="1">
    <source>
        <dbReference type="ARBA" id="ARBA00012499"/>
    </source>
</evidence>
<dbReference type="PANTHER" id="PTHR10173:SF59">
    <property type="entry name" value="PEPTIDE METHIONINE SULFOXIDE REDUCTASE MSRA_MSRB"/>
    <property type="match status" value="1"/>
</dbReference>
<sequence length="149" mass="17090">MTEQEKREALKGLSETVIQITQFKATERPFHNAYWDHEEEGIYVDVISGKPLFSSKDKFDAGCGWPSFTKPIEDEAVIYELDESHFMKRVEVKSQFADIHLGHVFDDGIEPTGLRYCINSASIKFIPKSQMAALGYEAYLDLFQTEDEK</sequence>
<dbReference type="Proteomes" id="UP000614200">
    <property type="component" value="Unassembled WGS sequence"/>
</dbReference>
<keyword evidence="2 5" id="KW-0560">Oxidoreductase</keyword>
<dbReference type="InterPro" id="IPR002579">
    <property type="entry name" value="Met_Sox_Rdtase_MsrB_dom"/>
</dbReference>
<evidence type="ECO:0000313" key="5">
    <source>
        <dbReference type="EMBL" id="MBF4692936.1"/>
    </source>
</evidence>
<dbReference type="SUPFAM" id="SSF51316">
    <property type="entry name" value="Mss4-like"/>
    <property type="match status" value="1"/>
</dbReference>
<dbReference type="InterPro" id="IPR011057">
    <property type="entry name" value="Mss4-like_sf"/>
</dbReference>
<proteinExistence type="predicted"/>
<name>A0ABR9ZR55_9FIRM</name>
<dbReference type="GO" id="GO:0033743">
    <property type="term" value="F:peptide-methionine (R)-S-oxide reductase activity"/>
    <property type="evidence" value="ECO:0007669"/>
    <property type="project" value="UniProtKB-EC"/>
</dbReference>